<feature type="chain" id="PRO_5013380138" evidence="2">
    <location>
        <begin position="16"/>
        <end position="69"/>
    </location>
</feature>
<feature type="signal peptide" evidence="2">
    <location>
        <begin position="1"/>
        <end position="15"/>
    </location>
</feature>
<evidence type="ECO:0000313" key="3">
    <source>
        <dbReference type="EMBL" id="KRY45741.1"/>
    </source>
</evidence>
<keyword evidence="4" id="KW-1185">Reference proteome</keyword>
<name>A0A0V1C8V5_TRIBR</name>
<reference evidence="3 4" key="1">
    <citation type="submission" date="2015-01" db="EMBL/GenBank/DDBJ databases">
        <title>Evolution of Trichinella species and genotypes.</title>
        <authorList>
            <person name="Korhonen P.K."/>
            <person name="Edoardo P."/>
            <person name="Giuseppe L.R."/>
            <person name="Gasser R.B."/>
        </authorList>
    </citation>
    <scope>NUCLEOTIDE SEQUENCE [LARGE SCALE GENOMIC DNA]</scope>
    <source>
        <strain evidence="3">ISS120</strain>
    </source>
</reference>
<feature type="compositionally biased region" description="Basic and acidic residues" evidence="1">
    <location>
        <begin position="53"/>
        <end position="69"/>
    </location>
</feature>
<feature type="region of interest" description="Disordered" evidence="1">
    <location>
        <begin position="43"/>
        <end position="69"/>
    </location>
</feature>
<accession>A0A0V1C8V5</accession>
<gene>
    <name evidence="3" type="ORF">T03_10187</name>
</gene>
<dbReference type="AlphaFoldDB" id="A0A0V1C8V5"/>
<evidence type="ECO:0000256" key="2">
    <source>
        <dbReference type="SAM" id="SignalP"/>
    </source>
</evidence>
<proteinExistence type="predicted"/>
<keyword evidence="2" id="KW-0732">Signal</keyword>
<evidence type="ECO:0000256" key="1">
    <source>
        <dbReference type="SAM" id="MobiDB-lite"/>
    </source>
</evidence>
<organism evidence="3 4">
    <name type="scientific">Trichinella britovi</name>
    <name type="common">Parasitic roundworm</name>
    <dbReference type="NCBI Taxonomy" id="45882"/>
    <lineage>
        <taxon>Eukaryota</taxon>
        <taxon>Metazoa</taxon>
        <taxon>Ecdysozoa</taxon>
        <taxon>Nematoda</taxon>
        <taxon>Enoplea</taxon>
        <taxon>Dorylaimia</taxon>
        <taxon>Trichinellida</taxon>
        <taxon>Trichinellidae</taxon>
        <taxon>Trichinella</taxon>
    </lineage>
</organism>
<sequence>MIGVVVPLFCRFGLLFQGWFRSSVLIGPRGRLAAFEGELGGQEKPDWLGGQQPDERGIDEKVLVTKKPE</sequence>
<protein>
    <submittedName>
        <fullName evidence="3">Uncharacterized protein</fullName>
    </submittedName>
</protein>
<comment type="caution">
    <text evidence="3">The sequence shown here is derived from an EMBL/GenBank/DDBJ whole genome shotgun (WGS) entry which is preliminary data.</text>
</comment>
<dbReference type="EMBL" id="JYDI01000333">
    <property type="protein sequence ID" value="KRY45741.1"/>
    <property type="molecule type" value="Genomic_DNA"/>
</dbReference>
<dbReference type="Proteomes" id="UP000054653">
    <property type="component" value="Unassembled WGS sequence"/>
</dbReference>
<evidence type="ECO:0000313" key="4">
    <source>
        <dbReference type="Proteomes" id="UP000054653"/>
    </source>
</evidence>